<organism evidence="1 3">
    <name type="scientific">Limnoraphis robusta CS-951</name>
    <dbReference type="NCBI Taxonomy" id="1637645"/>
    <lineage>
        <taxon>Bacteria</taxon>
        <taxon>Bacillati</taxon>
        <taxon>Cyanobacteriota</taxon>
        <taxon>Cyanophyceae</taxon>
        <taxon>Oscillatoriophycideae</taxon>
        <taxon>Oscillatoriales</taxon>
        <taxon>Sirenicapillariaceae</taxon>
        <taxon>Limnoraphis</taxon>
    </lineage>
</organism>
<protein>
    <recommendedName>
        <fullName evidence="4">PEP-CTERM protein-sorting domain-containing protein</fullName>
    </recommendedName>
</protein>
<proteinExistence type="predicted"/>
<evidence type="ECO:0000313" key="1">
    <source>
        <dbReference type="EMBL" id="KKD34803.1"/>
    </source>
</evidence>
<evidence type="ECO:0000313" key="3">
    <source>
        <dbReference type="Proteomes" id="UP000033607"/>
    </source>
</evidence>
<evidence type="ECO:0008006" key="4">
    <source>
        <dbReference type="Google" id="ProtNLM"/>
    </source>
</evidence>
<comment type="caution">
    <text evidence="1">The sequence shown here is derived from an EMBL/GenBank/DDBJ whole genome shotgun (WGS) entry which is preliminary data.</text>
</comment>
<accession>A0A0F5Y7S7</accession>
<dbReference type="EMBL" id="LATL02000103">
    <property type="protein sequence ID" value="KKD34803.1"/>
    <property type="molecule type" value="Genomic_DNA"/>
</dbReference>
<evidence type="ECO:0000313" key="2">
    <source>
        <dbReference type="EMBL" id="KMW70363.1"/>
    </source>
</evidence>
<dbReference type="EMBL" id="LATL02000193">
    <property type="protein sequence ID" value="KMW70363.1"/>
    <property type="molecule type" value="Genomic_DNA"/>
</dbReference>
<dbReference type="Proteomes" id="UP000033607">
    <property type="component" value="Unassembled WGS sequence"/>
</dbReference>
<reference evidence="1 3" key="1">
    <citation type="submission" date="2015-06" db="EMBL/GenBank/DDBJ databases">
        <title>Draft genome assembly of filamentous brackish cyanobacterium Limnoraphis robusta strain CS-951.</title>
        <authorList>
            <person name="Willis A."/>
            <person name="Parks M."/>
            <person name="Burford M.A."/>
        </authorList>
    </citation>
    <scope>NUCLEOTIDE SEQUENCE [LARGE SCALE GENOMIC DNA]</scope>
    <source>
        <strain evidence="1 3">CS-951</strain>
    </source>
</reference>
<dbReference type="AlphaFoldDB" id="A0A0F5Y7S7"/>
<name>A0A0F5Y7S7_9CYAN</name>
<dbReference type="RefSeq" id="WP_046282067.1">
    <property type="nucleotide sequence ID" value="NZ_LATL02000103.1"/>
</dbReference>
<gene>
    <name evidence="1" type="ORF">WN50_28850</name>
    <name evidence="2" type="ORF">WN50_35905</name>
</gene>
<dbReference type="OrthoDB" id="454223at2"/>
<sequence>MLKKFQQRLNLVLGSISVFATLTLTASPSLAYTFARSAIQGYLDWFSHDPLSTETLTDAEIFTFATNGSVDASAATNAIFNIEIPPTSARNFSVAEASGFGQEYIGIANSQAAVIGLNFFIEAGSTFSFDFGSRFQLETASDSPVGKTAIAEGNMFVFLFEDSTEQMIDFFTISGRIETAGNDDFFEINSSDNFTSSTAFTSDADYGHNLKLMGGLYFGEFSRYFSEDTSLTLVEIQTNYAMVKAPEPSSFVAFFIFGVTGVALKKRKQS</sequence>